<dbReference type="EMBL" id="BLXT01002861">
    <property type="protein sequence ID" value="GFN98718.1"/>
    <property type="molecule type" value="Genomic_DNA"/>
</dbReference>
<sequence length="92" mass="10527">MEEMTRSQFVDYKTMFQLVKNLNIDDEGNQVKLSNVRELTVYGNDAQALNITYEYCGTQKRVDLQRRQRSSGSNSGSIVTELICFRSHLSVG</sequence>
<name>A0AAV3ZWC2_9GAST</name>
<comment type="caution">
    <text evidence="1">The sequence shown here is derived from an EMBL/GenBank/DDBJ whole genome shotgun (WGS) entry which is preliminary data.</text>
</comment>
<accession>A0AAV3ZWC2</accession>
<keyword evidence="2" id="KW-1185">Reference proteome</keyword>
<evidence type="ECO:0000313" key="2">
    <source>
        <dbReference type="Proteomes" id="UP000735302"/>
    </source>
</evidence>
<organism evidence="1 2">
    <name type="scientific">Plakobranchus ocellatus</name>
    <dbReference type="NCBI Taxonomy" id="259542"/>
    <lineage>
        <taxon>Eukaryota</taxon>
        <taxon>Metazoa</taxon>
        <taxon>Spiralia</taxon>
        <taxon>Lophotrochozoa</taxon>
        <taxon>Mollusca</taxon>
        <taxon>Gastropoda</taxon>
        <taxon>Heterobranchia</taxon>
        <taxon>Euthyneura</taxon>
        <taxon>Panpulmonata</taxon>
        <taxon>Sacoglossa</taxon>
        <taxon>Placobranchoidea</taxon>
        <taxon>Plakobranchidae</taxon>
        <taxon>Plakobranchus</taxon>
    </lineage>
</organism>
<evidence type="ECO:0000313" key="1">
    <source>
        <dbReference type="EMBL" id="GFN98718.1"/>
    </source>
</evidence>
<gene>
    <name evidence="1" type="ORF">PoB_002522400</name>
</gene>
<proteinExistence type="predicted"/>
<dbReference type="Proteomes" id="UP000735302">
    <property type="component" value="Unassembled WGS sequence"/>
</dbReference>
<dbReference type="AlphaFoldDB" id="A0AAV3ZWC2"/>
<protein>
    <submittedName>
        <fullName evidence="1">Uncharacterized protein</fullName>
    </submittedName>
</protein>
<reference evidence="1 2" key="1">
    <citation type="journal article" date="2021" name="Elife">
        <title>Chloroplast acquisition without the gene transfer in kleptoplastic sea slugs, Plakobranchus ocellatus.</title>
        <authorList>
            <person name="Maeda T."/>
            <person name="Takahashi S."/>
            <person name="Yoshida T."/>
            <person name="Shimamura S."/>
            <person name="Takaki Y."/>
            <person name="Nagai Y."/>
            <person name="Toyoda A."/>
            <person name="Suzuki Y."/>
            <person name="Arimoto A."/>
            <person name="Ishii H."/>
            <person name="Satoh N."/>
            <person name="Nishiyama T."/>
            <person name="Hasebe M."/>
            <person name="Maruyama T."/>
            <person name="Minagawa J."/>
            <person name="Obokata J."/>
            <person name="Shigenobu S."/>
        </authorList>
    </citation>
    <scope>NUCLEOTIDE SEQUENCE [LARGE SCALE GENOMIC DNA]</scope>
</reference>